<dbReference type="PANTHER" id="PTHR46035">
    <property type="entry name" value="TETRATRICOPEPTIDE REPEAT PROTEIN 4"/>
    <property type="match status" value="1"/>
</dbReference>
<dbReference type="EMBL" id="CP064814">
    <property type="protein sequence ID" value="QPG75770.1"/>
    <property type="molecule type" value="Genomic_DNA"/>
</dbReference>
<evidence type="ECO:0000256" key="4">
    <source>
        <dbReference type="SAM" id="Coils"/>
    </source>
</evidence>
<dbReference type="RefSeq" id="XP_038779335.1">
    <property type="nucleotide sequence ID" value="XM_038923407.1"/>
</dbReference>
<dbReference type="PANTHER" id="PTHR46035:SF1">
    <property type="entry name" value="TETRATRICOPEPTIDE REPEAT PROTEIN 4"/>
    <property type="match status" value="1"/>
</dbReference>
<sequence length="384" mass="43493">MVEITELHDDEPIEVTTPESTMEGAPQLPPGMAEFTGKSSEEMLAELKKSPFFMDSYDANGDHGDNPQLEALKSLQSEGTPKEIAERQKSRGNDFYKRKQYREALKCYTEGIDARCGVKFIEAALYTNRAACNLEFKNYAMCIGDCRKCLDRQPKNVKALFRCSKAMFAIERYEDAEKTLLYAVSIDDENVAVNAMLKKVRARIQAIIKAEERKARAKAEKEQKDKALKEALSLRGIVNLRTNEPADTPDGSKLHLEDSKDVQSQLIIPAMVLYPTTDEFDFVSEVSELTTPLQLAEIVMDRPDSYFEDGKHTNFRPKRLEAYLETQSGGLIKVGKKVIFSKALMQAHAPLFDGILRVYLVPRIDSTNWISKWDKMKALGKRQQ</sequence>
<reference evidence="6" key="1">
    <citation type="submission" date="2020-10" db="EMBL/GenBank/DDBJ databases">
        <authorList>
            <person name="Roach M.J.R."/>
        </authorList>
    </citation>
    <scope>NUCLEOTIDE SEQUENCE</scope>
    <source>
        <strain evidence="6">CBS 1945</strain>
    </source>
</reference>
<dbReference type="GO" id="GO:0051879">
    <property type="term" value="F:Hsp90 protein binding"/>
    <property type="evidence" value="ECO:0007669"/>
    <property type="project" value="InterPro"/>
</dbReference>
<comment type="similarity">
    <text evidence="3">Belongs to the TTC4 family.</text>
</comment>
<dbReference type="SMART" id="SM00028">
    <property type="entry name" value="TPR"/>
    <property type="match status" value="3"/>
</dbReference>
<dbReference type="OrthoDB" id="420195at2759"/>
<dbReference type="GO" id="GO:0006457">
    <property type="term" value="P:protein folding"/>
    <property type="evidence" value="ECO:0007669"/>
    <property type="project" value="TreeGrafter"/>
</dbReference>
<protein>
    <recommendedName>
        <fullName evidence="5">Cns1/TTC4 wheel domain-containing protein</fullName>
    </recommendedName>
</protein>
<proteinExistence type="inferred from homology"/>
<dbReference type="InterPro" id="IPR019734">
    <property type="entry name" value="TPR_rpt"/>
</dbReference>
<dbReference type="GeneID" id="62196531"/>
<gene>
    <name evidence="6" type="ORF">FOA43_003130</name>
</gene>
<dbReference type="GO" id="GO:0005634">
    <property type="term" value="C:nucleus"/>
    <property type="evidence" value="ECO:0007669"/>
    <property type="project" value="TreeGrafter"/>
</dbReference>
<dbReference type="GO" id="GO:0005829">
    <property type="term" value="C:cytosol"/>
    <property type="evidence" value="ECO:0007669"/>
    <property type="project" value="TreeGrafter"/>
</dbReference>
<evidence type="ECO:0000256" key="3">
    <source>
        <dbReference type="ARBA" id="ARBA00023602"/>
    </source>
</evidence>
<keyword evidence="1" id="KW-0677">Repeat</keyword>
<evidence type="ECO:0000259" key="5">
    <source>
        <dbReference type="Pfam" id="PF18972"/>
    </source>
</evidence>
<dbReference type="InterPro" id="IPR044059">
    <property type="entry name" value="Csn1/TTC4_wheel"/>
</dbReference>
<feature type="domain" description="Cns1/TTC4 wheel" evidence="5">
    <location>
        <begin position="258"/>
        <end position="373"/>
    </location>
</feature>
<keyword evidence="7" id="KW-1185">Reference proteome</keyword>
<accession>A0A875RQ23</accession>
<dbReference type="Pfam" id="PF18972">
    <property type="entry name" value="Wheel"/>
    <property type="match status" value="1"/>
</dbReference>
<keyword evidence="4" id="KW-0175">Coiled coil</keyword>
<evidence type="ECO:0000256" key="2">
    <source>
        <dbReference type="ARBA" id="ARBA00022803"/>
    </source>
</evidence>
<evidence type="ECO:0000313" key="7">
    <source>
        <dbReference type="Proteomes" id="UP000662931"/>
    </source>
</evidence>
<evidence type="ECO:0000256" key="1">
    <source>
        <dbReference type="ARBA" id="ARBA00022737"/>
    </source>
</evidence>
<dbReference type="GO" id="GO:0030544">
    <property type="term" value="F:Hsp70 protein binding"/>
    <property type="evidence" value="ECO:0007669"/>
    <property type="project" value="TreeGrafter"/>
</dbReference>
<feature type="coiled-coil region" evidence="4">
    <location>
        <begin position="207"/>
        <end position="234"/>
    </location>
</feature>
<organism evidence="6 7">
    <name type="scientific">Eeniella nana</name>
    <name type="common">Yeast</name>
    <name type="synonym">Brettanomyces nanus</name>
    <dbReference type="NCBI Taxonomy" id="13502"/>
    <lineage>
        <taxon>Eukaryota</taxon>
        <taxon>Fungi</taxon>
        <taxon>Dikarya</taxon>
        <taxon>Ascomycota</taxon>
        <taxon>Saccharomycotina</taxon>
        <taxon>Pichiomycetes</taxon>
        <taxon>Pichiales</taxon>
        <taxon>Pichiaceae</taxon>
        <taxon>Brettanomyces</taxon>
    </lineage>
</organism>
<dbReference type="Gene3D" id="1.25.40.10">
    <property type="entry name" value="Tetratricopeptide repeat domain"/>
    <property type="match status" value="1"/>
</dbReference>
<dbReference type="AlphaFoldDB" id="A0A875RQ23"/>
<dbReference type="CDD" id="cd21381">
    <property type="entry name" value="CTWD_TTC4"/>
    <property type="match status" value="1"/>
</dbReference>
<evidence type="ECO:0000313" key="6">
    <source>
        <dbReference type="EMBL" id="QPG75770.1"/>
    </source>
</evidence>
<dbReference type="KEGG" id="bnn:FOA43_003130"/>
<dbReference type="InterPro" id="IPR011990">
    <property type="entry name" value="TPR-like_helical_dom_sf"/>
</dbReference>
<dbReference type="SUPFAM" id="SSF48452">
    <property type="entry name" value="TPR-like"/>
    <property type="match status" value="1"/>
</dbReference>
<dbReference type="Proteomes" id="UP000662931">
    <property type="component" value="Chromosome 3"/>
</dbReference>
<name>A0A875RQ23_EENNA</name>
<keyword evidence="2" id="KW-0802">TPR repeat</keyword>